<dbReference type="Pfam" id="PF03466">
    <property type="entry name" value="LysR_substrate"/>
    <property type="match status" value="1"/>
</dbReference>
<gene>
    <name evidence="6" type="ordered locus">Asuc_1536</name>
</gene>
<organism evidence="6 7">
    <name type="scientific">Actinobacillus succinogenes (strain ATCC 55618 / DSM 22257 / CCUG 43843 / 130Z)</name>
    <dbReference type="NCBI Taxonomy" id="339671"/>
    <lineage>
        <taxon>Bacteria</taxon>
        <taxon>Pseudomonadati</taxon>
        <taxon>Pseudomonadota</taxon>
        <taxon>Gammaproteobacteria</taxon>
        <taxon>Pasteurellales</taxon>
        <taxon>Pasteurellaceae</taxon>
        <taxon>Actinobacillus</taxon>
    </lineage>
</organism>
<dbReference type="Pfam" id="PF00126">
    <property type="entry name" value="HTH_1"/>
    <property type="match status" value="1"/>
</dbReference>
<dbReference type="Gene3D" id="3.40.190.290">
    <property type="match status" value="1"/>
</dbReference>
<dbReference type="GO" id="GO:0004089">
    <property type="term" value="F:carbonate dehydratase activity"/>
    <property type="evidence" value="ECO:0007669"/>
    <property type="project" value="UniProtKB-EC"/>
</dbReference>
<dbReference type="HOGENOM" id="CLU_039613_16_1_6"/>
<evidence type="ECO:0000256" key="3">
    <source>
        <dbReference type="ARBA" id="ARBA00023125"/>
    </source>
</evidence>
<dbReference type="KEGG" id="asu:Asuc_1536"/>
<dbReference type="PANTHER" id="PTHR30537:SF5">
    <property type="entry name" value="HTH-TYPE TRANSCRIPTIONAL ACTIVATOR TTDR-RELATED"/>
    <property type="match status" value="1"/>
</dbReference>
<dbReference type="PROSITE" id="PS50931">
    <property type="entry name" value="HTH_LYSR"/>
    <property type="match status" value="1"/>
</dbReference>
<dbReference type="PANTHER" id="PTHR30537">
    <property type="entry name" value="HTH-TYPE TRANSCRIPTIONAL REGULATOR"/>
    <property type="match status" value="1"/>
</dbReference>
<name>A6VPJ6_ACTSZ</name>
<evidence type="ECO:0000313" key="6">
    <source>
        <dbReference type="EMBL" id="ABR74893.1"/>
    </source>
</evidence>
<sequence length="299" mass="34335">MNSSIYGYLTVFHAIAEQGGIAAASRKLEIAPPSVSQSLKLLEKHIGLPLFNRTTRKMELTEAGLRLLENTEQLMRSLEYAVESVQDLGEIPTGTVRITVPRFAYQLILKPHFAEFCRLYPHIRLEISVHDGTVDILQQGFDLGIRFGDKIEQNMVARKLLEPFHEGLYVSRSYAEQYGIPLTPQDLHRHFLIGYRFITSNRIYPLTLSRNGQDLIVEMESRLISNDIDMMADAVRAGLGIGRIFSPIRRLQPDADELLPVLKDYWKTYPPVYLYYPQHSQKAKRIQVLIEFLSEKFKV</sequence>
<dbReference type="GO" id="GO:0003700">
    <property type="term" value="F:DNA-binding transcription factor activity"/>
    <property type="evidence" value="ECO:0007669"/>
    <property type="project" value="InterPro"/>
</dbReference>
<keyword evidence="3" id="KW-0238">DNA-binding</keyword>
<dbReference type="EC" id="4.2.1.1" evidence="6"/>
<keyword evidence="4" id="KW-0804">Transcription</keyword>
<dbReference type="InterPro" id="IPR058163">
    <property type="entry name" value="LysR-type_TF_proteobact-type"/>
</dbReference>
<dbReference type="InterPro" id="IPR005119">
    <property type="entry name" value="LysR_subst-bd"/>
</dbReference>
<evidence type="ECO:0000256" key="1">
    <source>
        <dbReference type="ARBA" id="ARBA00009437"/>
    </source>
</evidence>
<evidence type="ECO:0000259" key="5">
    <source>
        <dbReference type="PROSITE" id="PS50931"/>
    </source>
</evidence>
<protein>
    <submittedName>
        <fullName evidence="6">Transcriptional regulator, LysR family</fullName>
        <ecNumber evidence="6">4.2.1.1</ecNumber>
    </submittedName>
</protein>
<dbReference type="Gene3D" id="1.10.10.10">
    <property type="entry name" value="Winged helix-like DNA-binding domain superfamily/Winged helix DNA-binding domain"/>
    <property type="match status" value="1"/>
</dbReference>
<dbReference type="STRING" id="339671.Asuc_1536"/>
<keyword evidence="2" id="KW-0805">Transcription regulation</keyword>
<dbReference type="EMBL" id="CP000746">
    <property type="protein sequence ID" value="ABR74893.1"/>
    <property type="molecule type" value="Genomic_DNA"/>
</dbReference>
<comment type="similarity">
    <text evidence="1">Belongs to the LysR transcriptional regulatory family.</text>
</comment>
<reference evidence="7" key="1">
    <citation type="journal article" date="2010" name="BMC Genomics">
        <title>A genomic perspective on the potential of Actinobacillus succinogenes for industrial succinate production.</title>
        <authorList>
            <person name="McKinlay J.B."/>
            <person name="Laivenieks M."/>
            <person name="Schindler B.D."/>
            <person name="McKinlay A.A."/>
            <person name="Siddaramappa S."/>
            <person name="Challacombe J.F."/>
            <person name="Lowry S.R."/>
            <person name="Clum A."/>
            <person name="Lapidus A.L."/>
            <person name="Burkhart K.B."/>
            <person name="Harkins V."/>
            <person name="Vieille C."/>
        </authorList>
    </citation>
    <scope>NUCLEOTIDE SEQUENCE [LARGE SCALE GENOMIC DNA]</scope>
    <source>
        <strain evidence="7">ATCC 55618 / DSM 22257 / CCUG 43843 / 130Z</strain>
    </source>
</reference>
<dbReference type="GO" id="GO:0003677">
    <property type="term" value="F:DNA binding"/>
    <property type="evidence" value="ECO:0007669"/>
    <property type="project" value="UniProtKB-KW"/>
</dbReference>
<dbReference type="OrthoDB" id="8885940at2"/>
<dbReference type="Proteomes" id="UP000001114">
    <property type="component" value="Chromosome"/>
</dbReference>
<dbReference type="SUPFAM" id="SSF53850">
    <property type="entry name" value="Periplasmic binding protein-like II"/>
    <property type="match status" value="1"/>
</dbReference>
<accession>A6VPJ6</accession>
<evidence type="ECO:0000256" key="4">
    <source>
        <dbReference type="ARBA" id="ARBA00023163"/>
    </source>
</evidence>
<keyword evidence="6" id="KW-0456">Lyase</keyword>
<proteinExistence type="inferred from homology"/>
<dbReference type="InterPro" id="IPR036390">
    <property type="entry name" value="WH_DNA-bd_sf"/>
</dbReference>
<dbReference type="InterPro" id="IPR036388">
    <property type="entry name" value="WH-like_DNA-bd_sf"/>
</dbReference>
<dbReference type="AlphaFoldDB" id="A6VPJ6"/>
<feature type="domain" description="HTH lysR-type" evidence="5">
    <location>
        <begin position="1"/>
        <end position="61"/>
    </location>
</feature>
<dbReference type="InterPro" id="IPR000847">
    <property type="entry name" value="LysR_HTH_N"/>
</dbReference>
<dbReference type="FunFam" id="1.10.10.10:FF:000001">
    <property type="entry name" value="LysR family transcriptional regulator"/>
    <property type="match status" value="1"/>
</dbReference>
<evidence type="ECO:0000313" key="7">
    <source>
        <dbReference type="Proteomes" id="UP000001114"/>
    </source>
</evidence>
<keyword evidence="7" id="KW-1185">Reference proteome</keyword>
<evidence type="ECO:0000256" key="2">
    <source>
        <dbReference type="ARBA" id="ARBA00023015"/>
    </source>
</evidence>
<dbReference type="SUPFAM" id="SSF46785">
    <property type="entry name" value="Winged helix' DNA-binding domain"/>
    <property type="match status" value="1"/>
</dbReference>
<dbReference type="RefSeq" id="WP_012073270.1">
    <property type="nucleotide sequence ID" value="NC_009655.1"/>
</dbReference>
<dbReference type="eggNOG" id="COG0583">
    <property type="taxonomic scope" value="Bacteria"/>
</dbReference>